<evidence type="ECO:0000313" key="3">
    <source>
        <dbReference type="Proteomes" id="UP000233551"/>
    </source>
</evidence>
<accession>A0A2I0GLN7</accession>
<keyword evidence="1" id="KW-0472">Membrane</keyword>
<comment type="caution">
    <text evidence="2">The sequence shown here is derived from an EMBL/GenBank/DDBJ whole genome shotgun (WGS) entry which is preliminary data.</text>
</comment>
<reference evidence="2 3" key="1">
    <citation type="submission" date="2017-11" db="EMBL/GenBank/DDBJ databases">
        <title>De-novo sequencing of pomegranate (Punica granatum L.) genome.</title>
        <authorList>
            <person name="Akparov Z."/>
            <person name="Amiraslanov A."/>
            <person name="Hajiyeva S."/>
            <person name="Abbasov M."/>
            <person name="Kaur K."/>
            <person name="Hamwieh A."/>
            <person name="Solovyev V."/>
            <person name="Salamov A."/>
            <person name="Braich B."/>
            <person name="Kosarev P."/>
            <person name="Mahmoud A."/>
            <person name="Hajiyev E."/>
            <person name="Babayeva S."/>
            <person name="Izzatullayeva V."/>
            <person name="Mammadov A."/>
            <person name="Mammadov A."/>
            <person name="Sharifova S."/>
            <person name="Ojaghi J."/>
            <person name="Eynullazada K."/>
            <person name="Bayramov B."/>
            <person name="Abdulazimova A."/>
            <person name="Shahmuradov I."/>
        </authorList>
    </citation>
    <scope>NUCLEOTIDE SEQUENCE [LARGE SCALE GENOMIC DNA]</scope>
    <source>
        <strain evidence="3">cv. AG2017</strain>
        <tissue evidence="2">Leaf</tissue>
    </source>
</reference>
<gene>
    <name evidence="2" type="ORF">CRG98_050182</name>
</gene>
<evidence type="ECO:0000256" key="1">
    <source>
        <dbReference type="SAM" id="Phobius"/>
    </source>
</evidence>
<keyword evidence="1" id="KW-1133">Transmembrane helix</keyword>
<keyword evidence="3" id="KW-1185">Reference proteome</keyword>
<feature type="transmembrane region" description="Helical" evidence="1">
    <location>
        <begin position="186"/>
        <end position="206"/>
    </location>
</feature>
<dbReference type="Proteomes" id="UP000233551">
    <property type="component" value="Unassembled WGS sequence"/>
</dbReference>
<proteinExistence type="predicted"/>
<protein>
    <submittedName>
        <fullName evidence="2">Uncharacterized protein</fullName>
    </submittedName>
</protein>
<name>A0A2I0GLN7_PUNGR</name>
<organism evidence="2 3">
    <name type="scientific">Punica granatum</name>
    <name type="common">Pomegranate</name>
    <dbReference type="NCBI Taxonomy" id="22663"/>
    <lineage>
        <taxon>Eukaryota</taxon>
        <taxon>Viridiplantae</taxon>
        <taxon>Streptophyta</taxon>
        <taxon>Embryophyta</taxon>
        <taxon>Tracheophyta</taxon>
        <taxon>Spermatophyta</taxon>
        <taxon>Magnoliopsida</taxon>
        <taxon>eudicotyledons</taxon>
        <taxon>Gunneridae</taxon>
        <taxon>Pentapetalae</taxon>
        <taxon>rosids</taxon>
        <taxon>malvids</taxon>
        <taxon>Myrtales</taxon>
        <taxon>Lythraceae</taxon>
        <taxon>Punica</taxon>
    </lineage>
</organism>
<feature type="non-terminal residue" evidence="2">
    <location>
        <position position="207"/>
    </location>
</feature>
<keyword evidence="1" id="KW-0812">Transmembrane</keyword>
<sequence>MGPNSYKSKWKFNRDYWKRRAEEWKNGVGPWGRGCWSSSSVVTFVGMTAAVMAQSSTKVVNNVLLTGGPHLLLLLPLFPPPPPPFPPHPMQVLDADVLHSGNRLQLSNPRHIPHEPHPRFHLHTHPHVQNGEVGLDGFEQSSQGCRDHSIDWRRLHSHNFYKGPPLSIVNVVSKYLLILLSPHSRWVLGGFFLAVEALTTSLIYIVK</sequence>
<dbReference type="EMBL" id="PGOL01044845">
    <property type="protein sequence ID" value="PKH64461.1"/>
    <property type="molecule type" value="Genomic_DNA"/>
</dbReference>
<dbReference type="AlphaFoldDB" id="A0A2I0GLN7"/>
<evidence type="ECO:0000313" key="2">
    <source>
        <dbReference type="EMBL" id="PKH64461.1"/>
    </source>
</evidence>